<dbReference type="PANTHER" id="PTHR33871:SF22">
    <property type="match status" value="1"/>
</dbReference>
<gene>
    <name evidence="2" type="ORF">G2W53_021174</name>
</gene>
<protein>
    <submittedName>
        <fullName evidence="2">CLK4-associating serine/arginine rich protein-like</fullName>
    </submittedName>
</protein>
<accession>A0A834TLF5</accession>
<proteinExistence type="predicted"/>
<dbReference type="Proteomes" id="UP000634136">
    <property type="component" value="Unassembled WGS sequence"/>
</dbReference>
<feature type="compositionally biased region" description="Basic and acidic residues" evidence="1">
    <location>
        <begin position="140"/>
        <end position="150"/>
    </location>
</feature>
<keyword evidence="3" id="KW-1185">Reference proteome</keyword>
<feature type="compositionally biased region" description="Polar residues" evidence="1">
    <location>
        <begin position="65"/>
        <end position="86"/>
    </location>
</feature>
<evidence type="ECO:0000256" key="1">
    <source>
        <dbReference type="SAM" id="MobiDB-lite"/>
    </source>
</evidence>
<dbReference type="OrthoDB" id="1922230at2759"/>
<organism evidence="2 3">
    <name type="scientific">Senna tora</name>
    <dbReference type="NCBI Taxonomy" id="362788"/>
    <lineage>
        <taxon>Eukaryota</taxon>
        <taxon>Viridiplantae</taxon>
        <taxon>Streptophyta</taxon>
        <taxon>Embryophyta</taxon>
        <taxon>Tracheophyta</taxon>
        <taxon>Spermatophyta</taxon>
        <taxon>Magnoliopsida</taxon>
        <taxon>eudicotyledons</taxon>
        <taxon>Gunneridae</taxon>
        <taxon>Pentapetalae</taxon>
        <taxon>rosids</taxon>
        <taxon>fabids</taxon>
        <taxon>Fabales</taxon>
        <taxon>Fabaceae</taxon>
        <taxon>Caesalpinioideae</taxon>
        <taxon>Cassia clade</taxon>
        <taxon>Senna</taxon>
    </lineage>
</organism>
<feature type="compositionally biased region" description="Basic and acidic residues" evidence="1">
    <location>
        <begin position="88"/>
        <end position="102"/>
    </location>
</feature>
<feature type="compositionally biased region" description="Basic and acidic residues" evidence="1">
    <location>
        <begin position="177"/>
        <end position="186"/>
    </location>
</feature>
<feature type="compositionally biased region" description="Basic and acidic residues" evidence="1">
    <location>
        <begin position="1"/>
        <end position="10"/>
    </location>
</feature>
<evidence type="ECO:0000313" key="3">
    <source>
        <dbReference type="Proteomes" id="UP000634136"/>
    </source>
</evidence>
<dbReference type="EMBL" id="JAAIUW010000007">
    <property type="protein sequence ID" value="KAF7823030.1"/>
    <property type="molecule type" value="Genomic_DNA"/>
</dbReference>
<dbReference type="PANTHER" id="PTHR33871">
    <property type="entry name" value="OS05G0503100 PROTEIN-RELATED"/>
    <property type="match status" value="1"/>
</dbReference>
<dbReference type="AlphaFoldDB" id="A0A834TLF5"/>
<feature type="compositionally biased region" description="Basic and acidic residues" evidence="1">
    <location>
        <begin position="232"/>
        <end position="248"/>
    </location>
</feature>
<comment type="caution">
    <text evidence="2">The sequence shown here is derived from an EMBL/GenBank/DDBJ whole genome shotgun (WGS) entry which is preliminary data.</text>
</comment>
<reference evidence="2" key="1">
    <citation type="submission" date="2020-09" db="EMBL/GenBank/DDBJ databases">
        <title>Genome-Enabled Discovery of Anthraquinone Biosynthesis in Senna tora.</title>
        <authorList>
            <person name="Kang S.-H."/>
            <person name="Pandey R.P."/>
            <person name="Lee C.-M."/>
            <person name="Sim J.-S."/>
            <person name="Jeong J.-T."/>
            <person name="Choi B.-S."/>
            <person name="Jung M."/>
            <person name="Ginzburg D."/>
            <person name="Zhao K."/>
            <person name="Won S.Y."/>
            <person name="Oh T.-J."/>
            <person name="Yu Y."/>
            <person name="Kim N.-H."/>
            <person name="Lee O.R."/>
            <person name="Lee T.-H."/>
            <person name="Bashyal P."/>
            <person name="Kim T.-S."/>
            <person name="Lee W.-H."/>
            <person name="Kawkins C."/>
            <person name="Kim C.-K."/>
            <person name="Kim J.S."/>
            <person name="Ahn B.O."/>
            <person name="Rhee S.Y."/>
            <person name="Sohng J.K."/>
        </authorList>
    </citation>
    <scope>NUCLEOTIDE SEQUENCE</scope>
    <source>
        <tissue evidence="2">Leaf</tissue>
    </source>
</reference>
<feature type="region of interest" description="Disordered" evidence="1">
    <location>
        <begin position="1"/>
        <end position="20"/>
    </location>
</feature>
<feature type="region of interest" description="Disordered" evidence="1">
    <location>
        <begin position="33"/>
        <end position="248"/>
    </location>
</feature>
<feature type="compositionally biased region" description="Polar residues" evidence="1">
    <location>
        <begin position="103"/>
        <end position="117"/>
    </location>
</feature>
<evidence type="ECO:0000313" key="2">
    <source>
        <dbReference type="EMBL" id="KAF7823030.1"/>
    </source>
</evidence>
<sequence length="261" mass="28612">MVSDHTDAKPHFPIPQPQAQSFQLKDLEEVISRSQVPFTPQEEKPQIPTVQSQPEKFQSKAEVSELSQLSEICSVAESFSTTTTATLGEKREDEATSKRSGREATSQRLNRSPSSNAPRKRPYSGDSTGARERRSKSPARRAEPSPEKKSQGSSRSIRGRESGQVTTRKLNVGSAGVRRDPSESSGRRSRSPSTRINQSKLSAGGRNQLKPTGVAGRQLTAPAKVVENGNNESEKVEDINDGVPRESLENPHVSMECFIFL</sequence>
<name>A0A834TLF5_9FABA</name>